<dbReference type="EMBL" id="CAJVQB010027899">
    <property type="protein sequence ID" value="CAG8811385.1"/>
    <property type="molecule type" value="Genomic_DNA"/>
</dbReference>
<reference evidence="2 3" key="1">
    <citation type="submission" date="2021-06" db="EMBL/GenBank/DDBJ databases">
        <authorList>
            <person name="Kallberg Y."/>
            <person name="Tangrot J."/>
            <person name="Rosling A."/>
        </authorList>
    </citation>
    <scope>NUCLEOTIDE SEQUENCE [LARGE SCALE GENOMIC DNA]</scope>
    <source>
        <strain evidence="2 3">120-4 pot B 10/14</strain>
    </source>
</reference>
<accession>A0ABN7W1P4</accession>
<name>A0ABN7W1P4_GIGMA</name>
<sequence>GTIRKNTILPKKTALRSNHNNKGFSTDDRITQIKIPKQQIEQDNIDTSSRETNDTTQKWQTHTNELTSSICIYQKEETPKQQIEQDNADENEQYISKKAKHTNEHKITPIMKLSTTIPIIIMAPEMMTQYRWPNI</sequence>
<gene>
    <name evidence="2" type="ORF">GMARGA_LOCUS25330</name>
</gene>
<protein>
    <submittedName>
        <fullName evidence="2">14649_t:CDS:1</fullName>
    </submittedName>
</protein>
<feature type="region of interest" description="Disordered" evidence="1">
    <location>
        <begin position="39"/>
        <end position="61"/>
    </location>
</feature>
<feature type="non-terminal residue" evidence="2">
    <location>
        <position position="1"/>
    </location>
</feature>
<evidence type="ECO:0000313" key="3">
    <source>
        <dbReference type="Proteomes" id="UP000789901"/>
    </source>
</evidence>
<organism evidence="2 3">
    <name type="scientific">Gigaspora margarita</name>
    <dbReference type="NCBI Taxonomy" id="4874"/>
    <lineage>
        <taxon>Eukaryota</taxon>
        <taxon>Fungi</taxon>
        <taxon>Fungi incertae sedis</taxon>
        <taxon>Mucoromycota</taxon>
        <taxon>Glomeromycotina</taxon>
        <taxon>Glomeromycetes</taxon>
        <taxon>Diversisporales</taxon>
        <taxon>Gigasporaceae</taxon>
        <taxon>Gigaspora</taxon>
    </lineage>
</organism>
<dbReference type="Proteomes" id="UP000789901">
    <property type="component" value="Unassembled WGS sequence"/>
</dbReference>
<evidence type="ECO:0000256" key="1">
    <source>
        <dbReference type="SAM" id="MobiDB-lite"/>
    </source>
</evidence>
<keyword evidence="3" id="KW-1185">Reference proteome</keyword>
<proteinExistence type="predicted"/>
<evidence type="ECO:0000313" key="2">
    <source>
        <dbReference type="EMBL" id="CAG8811385.1"/>
    </source>
</evidence>
<comment type="caution">
    <text evidence="2">The sequence shown here is derived from an EMBL/GenBank/DDBJ whole genome shotgun (WGS) entry which is preliminary data.</text>
</comment>